<sequence>MSMRTSEALAGEANGIDLTGRTVLGVVRSMVSQPARVALRSFAEGDTTILLVTVASVDLQVLTGRDGRTARSLRALVNAIGSRPGRRMELEVQGETEARS</sequence>
<organism evidence="4">
    <name type="scientific">Granulicella tundricola (strain ATCC BAA-1859 / DSM 23138 / MP5ACTX9)</name>
    <dbReference type="NCBI Taxonomy" id="1198114"/>
    <lineage>
        <taxon>Bacteria</taxon>
        <taxon>Pseudomonadati</taxon>
        <taxon>Acidobacteriota</taxon>
        <taxon>Terriglobia</taxon>
        <taxon>Terriglobales</taxon>
        <taxon>Acidobacteriaceae</taxon>
        <taxon>Granulicella</taxon>
    </lineage>
</organism>
<reference evidence="4" key="1">
    <citation type="submission" date="2011-01" db="EMBL/GenBank/DDBJ databases">
        <title>Complete sequence of chromosome of Acidobacterium sp. MP5ACTX9.</title>
        <authorList>
            <consortium name="US DOE Joint Genome Institute"/>
            <person name="Lucas S."/>
            <person name="Copeland A."/>
            <person name="Lapidus A."/>
            <person name="Cheng J.-F."/>
            <person name="Goodwin L."/>
            <person name="Pitluck S."/>
            <person name="Teshima H."/>
            <person name="Detter J.C."/>
            <person name="Han C."/>
            <person name="Tapia R."/>
            <person name="Land M."/>
            <person name="Hauser L."/>
            <person name="Kyrpides N."/>
            <person name="Ivanova N."/>
            <person name="Ovchinnikova G."/>
            <person name="Pagani I."/>
            <person name="Rawat S.R."/>
            <person name="Mannisto M."/>
            <person name="Haggblom M.M."/>
            <person name="Woyke T."/>
        </authorList>
    </citation>
    <scope>NUCLEOTIDE SEQUENCE [LARGE SCALE GENOMIC DNA]</scope>
    <source>
        <strain evidence="4">MP5ACTX9</strain>
    </source>
</reference>
<dbReference type="EMBL" id="CP002480">
    <property type="protein sequence ID" value="ADW67964.1"/>
    <property type="molecule type" value="Genomic_DNA"/>
</dbReference>
<dbReference type="RefSeq" id="WP_013579288.1">
    <property type="nucleotide sequence ID" value="NC_015064.1"/>
</dbReference>
<dbReference type="KEGG" id="acm:AciX9_0896"/>
<dbReference type="PANTHER" id="PTHR34654:SF1">
    <property type="entry name" value="RNA-BINDING PROTEIN KHPA"/>
    <property type="match status" value="1"/>
</dbReference>
<evidence type="ECO:0000313" key="4">
    <source>
        <dbReference type="Proteomes" id="UP000000343"/>
    </source>
</evidence>
<keyword evidence="2" id="KW-0694">RNA-binding</keyword>
<gene>
    <name evidence="3" type="ordered locus">AciX9_0896</name>
</gene>
<protein>
    <submittedName>
        <fullName evidence="3">Uncharacterized protein</fullName>
    </submittedName>
</protein>
<dbReference type="InterPro" id="IPR020627">
    <property type="entry name" value="KhpA"/>
</dbReference>
<evidence type="ECO:0000313" key="3">
    <source>
        <dbReference type="EMBL" id="ADW67964.1"/>
    </source>
</evidence>
<dbReference type="PaxDb" id="1198114-AciX9_0896"/>
<dbReference type="eggNOG" id="COG1837">
    <property type="taxonomic scope" value="Bacteria"/>
</dbReference>
<accession>E8X1P5</accession>
<proteinExistence type="predicted"/>
<dbReference type="OrthoDB" id="9812389at2"/>
<dbReference type="GO" id="GO:0003723">
    <property type="term" value="F:RNA binding"/>
    <property type="evidence" value="ECO:0007669"/>
    <property type="project" value="UniProtKB-KW"/>
</dbReference>
<dbReference type="AlphaFoldDB" id="E8X1P5"/>
<evidence type="ECO:0000256" key="2">
    <source>
        <dbReference type="ARBA" id="ARBA00022884"/>
    </source>
</evidence>
<dbReference type="Pfam" id="PF13083">
    <property type="entry name" value="KH_KhpA-B"/>
    <property type="match status" value="1"/>
</dbReference>
<keyword evidence="4" id="KW-1185">Reference proteome</keyword>
<name>E8X1P5_GRATM</name>
<evidence type="ECO:0000256" key="1">
    <source>
        <dbReference type="ARBA" id="ARBA00022490"/>
    </source>
</evidence>
<dbReference type="PANTHER" id="PTHR34654">
    <property type="entry name" value="UPF0109 PROTEIN SCO5592"/>
    <property type="match status" value="1"/>
</dbReference>
<dbReference type="Proteomes" id="UP000000343">
    <property type="component" value="Chromosome"/>
</dbReference>
<keyword evidence="1" id="KW-0963">Cytoplasm</keyword>
<dbReference type="HOGENOM" id="CLU_2301868_0_0_0"/>
<dbReference type="STRING" id="1198114.AciX9_0896"/>